<dbReference type="Pfam" id="PF13620">
    <property type="entry name" value="CarboxypepD_reg"/>
    <property type="match status" value="1"/>
</dbReference>
<dbReference type="InterPro" id="IPR036942">
    <property type="entry name" value="Beta-barrel_TonB_sf"/>
</dbReference>
<evidence type="ECO:0000256" key="6">
    <source>
        <dbReference type="ARBA" id="ARBA00023237"/>
    </source>
</evidence>
<keyword evidence="6" id="KW-0998">Cell outer membrane</keyword>
<dbReference type="EMBL" id="CP121196">
    <property type="protein sequence ID" value="XBH17038.1"/>
    <property type="molecule type" value="Genomic_DNA"/>
</dbReference>
<evidence type="ECO:0000256" key="5">
    <source>
        <dbReference type="ARBA" id="ARBA00023136"/>
    </source>
</evidence>
<accession>A0AAU7DIY6</accession>
<protein>
    <submittedName>
        <fullName evidence="10">Carboxypeptidase regulatory-like domain-containing protein</fullName>
    </submittedName>
</protein>
<dbReference type="Gene3D" id="2.40.170.20">
    <property type="entry name" value="TonB-dependent receptor, beta-barrel domain"/>
    <property type="match status" value="1"/>
</dbReference>
<keyword evidence="5 7" id="KW-0472">Membrane</keyword>
<dbReference type="SUPFAM" id="SSF56935">
    <property type="entry name" value="Porins"/>
    <property type="match status" value="1"/>
</dbReference>
<dbReference type="InterPro" id="IPR008969">
    <property type="entry name" value="CarboxyPept-like_regulatory"/>
</dbReference>
<keyword evidence="10" id="KW-0378">Hydrolase</keyword>
<keyword evidence="4 7" id="KW-0812">Transmembrane</keyword>
<organism evidence="10">
    <name type="scientific">Telmatobacter sp. DSM 110680</name>
    <dbReference type="NCBI Taxonomy" id="3036704"/>
    <lineage>
        <taxon>Bacteria</taxon>
        <taxon>Pseudomonadati</taxon>
        <taxon>Acidobacteriota</taxon>
        <taxon>Terriglobia</taxon>
        <taxon>Terriglobales</taxon>
        <taxon>Acidobacteriaceae</taxon>
        <taxon>Telmatobacter</taxon>
    </lineage>
</organism>
<dbReference type="PANTHER" id="PTHR30069">
    <property type="entry name" value="TONB-DEPENDENT OUTER MEMBRANE RECEPTOR"/>
    <property type="match status" value="1"/>
</dbReference>
<reference evidence="10" key="1">
    <citation type="submission" date="2023-03" db="EMBL/GenBank/DDBJ databases">
        <title>Edaphobacter sp.</title>
        <authorList>
            <person name="Huber K.J."/>
            <person name="Papendorf J."/>
            <person name="Pilke C."/>
            <person name="Bunk B."/>
            <person name="Sproeer C."/>
            <person name="Pester M."/>
        </authorList>
    </citation>
    <scope>NUCLEOTIDE SEQUENCE</scope>
    <source>
        <strain evidence="10">DSM 110680</strain>
    </source>
</reference>
<keyword evidence="3" id="KW-1134">Transmembrane beta strand</keyword>
<evidence type="ECO:0000256" key="2">
    <source>
        <dbReference type="ARBA" id="ARBA00022448"/>
    </source>
</evidence>
<dbReference type="Gene3D" id="2.60.40.1120">
    <property type="entry name" value="Carboxypeptidase-like, regulatory domain"/>
    <property type="match status" value="1"/>
</dbReference>
<dbReference type="InterPro" id="IPR039426">
    <property type="entry name" value="TonB-dep_rcpt-like"/>
</dbReference>
<evidence type="ECO:0000313" key="10">
    <source>
        <dbReference type="EMBL" id="XBH17038.1"/>
    </source>
</evidence>
<dbReference type="SUPFAM" id="SSF49464">
    <property type="entry name" value="Carboxypeptidase regulatory domain-like"/>
    <property type="match status" value="1"/>
</dbReference>
<proteinExistence type="predicted"/>
<sequence length="1148" mass="123909">MAMIDLNRVLNQSLSSARSNLGARRSKSGGGLNLRRALVGLLAAVFIVCPLIIRAQELSATLSGVVTDSTGAVIPKATVSVTQTATKAVRTVQSDDTGNYAFSNVPAGTYTLSASSAGFTSFVAKDVILKVGEARGLNVQLKAGAASTTVTVEATAVAVDTESAAQAGNLSSEQIEGLELAGRNFQQLVTLQPGVVTQMGDETSAGNTAMSVNGARTTANNWTIDGADINDSGSNGTVINAPNVDAIQEFTLQRGNYDAGYGRSGGGQVLVATKSGGSAFHGDAYEFVRNTAFDSNEWFNKRTEAENNEPNKNPINHHNVYGFTIGGPVFIPKTYNTDKKKTFFFYSEEWRKLSTPGGDSMPAASQAELSGVVAGDFTNAPAGCATYNAISDTTQISPSCYSKNSQVYLTNVFAKFPANNSSGNYSFSDSTQNNFRDDIVRVDHYFNDKVHFYARGINDDMPVDNPEGLWAGSNYPGLVNTLVNSPGKNIVGNLTWTINPSVVNEFEFVWSQGTYFSSINSGQFATSSSINSSLTNQWSPDPYGKVPAVSIIGVTGFNAGSAPWKERNLDRTYFDNLSFNFGKHAFRTGFEIQQMIKTENAVNGEPSFSFNSWGDFLVGNVASFTQTLPDIIPDLHFINTEAYFQDDWKVTKRFTLNLGVRWSRLPSVTDVRNTLSNFDPKYYSAQLAPQIDPSSGNFVAGQYINGWQLIPATYTNGMIFPKGPECAAAQAVAPMSSCSPFGAYVNPNYNTDFAPRVGFAYDVFGAGKTVVRGGFGIFYDRLLDGIWEQNAFANPPFAKRVTIVNAPFDNITSGSTSVPLGPNGLTATGNPTFKVPNYANYNLSIQHQLLPSTVLEVAYVGNEARHLLGEYDENQPTVGARLGVNSNPSLGPDTSVNYIRPFAGYAGIVSRAPFFSNNYNSLQVSLNHHSHGLQVGLAYTFSKDLTTNSSDRSNMATDSYDFSIDYGLSSYNQPQTFTADYVYDLPFFKGQHGFEGKALGGWQVSGITSFFSGQSFSLSQPHDPWDPNGLNVGLGIGSPRPDQIAPVQKTKTVGAWFSTSSFAPALYHFGSEANGSLLGPGYNDWDLAAIKNITFLERYNFQLRGEFFNAFNHESFSGVDSSLADSSFGQVTSGHSPRRIQLGAKFNF</sequence>
<dbReference type="GO" id="GO:0015344">
    <property type="term" value="F:siderophore uptake transmembrane transporter activity"/>
    <property type="evidence" value="ECO:0007669"/>
    <property type="project" value="TreeGrafter"/>
</dbReference>
<dbReference type="GO" id="GO:0004180">
    <property type="term" value="F:carboxypeptidase activity"/>
    <property type="evidence" value="ECO:0007669"/>
    <property type="project" value="UniProtKB-KW"/>
</dbReference>
<evidence type="ECO:0000256" key="3">
    <source>
        <dbReference type="ARBA" id="ARBA00022452"/>
    </source>
</evidence>
<comment type="subcellular location">
    <subcellularLocation>
        <location evidence="1">Cell outer membrane</location>
        <topology evidence="1">Multi-pass membrane protein</topology>
    </subcellularLocation>
</comment>
<evidence type="ECO:0000259" key="9">
    <source>
        <dbReference type="Pfam" id="PF25183"/>
    </source>
</evidence>
<keyword evidence="7" id="KW-1133">Transmembrane helix</keyword>
<dbReference type="Gene3D" id="2.170.130.10">
    <property type="entry name" value="TonB-dependent receptor, plug domain"/>
    <property type="match status" value="1"/>
</dbReference>
<evidence type="ECO:0000256" key="7">
    <source>
        <dbReference type="SAM" id="Phobius"/>
    </source>
</evidence>
<keyword evidence="2" id="KW-0813">Transport</keyword>
<keyword evidence="10" id="KW-0645">Protease</keyword>
<evidence type="ECO:0000256" key="4">
    <source>
        <dbReference type="ARBA" id="ARBA00022692"/>
    </source>
</evidence>
<dbReference type="AlphaFoldDB" id="A0AAU7DIY6"/>
<name>A0AAU7DIY6_9BACT</name>
<dbReference type="Pfam" id="PF07715">
    <property type="entry name" value="Plug"/>
    <property type="match status" value="1"/>
</dbReference>
<feature type="domain" description="TonB-dependent receptor plug" evidence="8">
    <location>
        <begin position="169"/>
        <end position="267"/>
    </location>
</feature>
<evidence type="ECO:0000256" key="1">
    <source>
        <dbReference type="ARBA" id="ARBA00004571"/>
    </source>
</evidence>
<dbReference type="PANTHER" id="PTHR30069:SF46">
    <property type="entry name" value="OAR PROTEIN"/>
    <property type="match status" value="1"/>
</dbReference>
<evidence type="ECO:0000259" key="8">
    <source>
        <dbReference type="Pfam" id="PF07715"/>
    </source>
</evidence>
<dbReference type="Pfam" id="PF25183">
    <property type="entry name" value="OMP_b-brl_4"/>
    <property type="match status" value="1"/>
</dbReference>
<dbReference type="GO" id="GO:0044718">
    <property type="term" value="P:siderophore transmembrane transport"/>
    <property type="evidence" value="ECO:0007669"/>
    <property type="project" value="TreeGrafter"/>
</dbReference>
<feature type="transmembrane region" description="Helical" evidence="7">
    <location>
        <begin position="34"/>
        <end position="53"/>
    </location>
</feature>
<gene>
    <name evidence="10" type="ORF">P8935_21000</name>
</gene>
<dbReference type="InterPro" id="IPR037066">
    <property type="entry name" value="Plug_dom_sf"/>
</dbReference>
<dbReference type="RefSeq" id="WP_348262270.1">
    <property type="nucleotide sequence ID" value="NZ_CP121196.1"/>
</dbReference>
<dbReference type="InterPro" id="IPR012910">
    <property type="entry name" value="Plug_dom"/>
</dbReference>
<dbReference type="GO" id="GO:0009279">
    <property type="term" value="C:cell outer membrane"/>
    <property type="evidence" value="ECO:0007669"/>
    <property type="project" value="UniProtKB-SubCell"/>
</dbReference>
<keyword evidence="10" id="KW-0121">Carboxypeptidase</keyword>
<dbReference type="InterPro" id="IPR057601">
    <property type="entry name" value="Oar-like_b-barrel"/>
</dbReference>
<feature type="domain" description="TonB-dependent transporter Oar-like beta-barrel" evidence="9">
    <location>
        <begin position="272"/>
        <end position="1141"/>
    </location>
</feature>